<dbReference type="Proteomes" id="UP000193685">
    <property type="component" value="Unassembled WGS sequence"/>
</dbReference>
<proteinExistence type="predicted"/>
<dbReference type="RefSeq" id="XP_040726772.1">
    <property type="nucleotide sequence ID" value="XM_040871041.1"/>
</dbReference>
<dbReference type="GeneID" id="63787640"/>
<dbReference type="AlphaFoldDB" id="A0A1Y2FM37"/>
<sequence length="105" mass="12033">MAARLKPVHDELRTHMENAQDKYKEYTDRSRLPLPVPYESKPGNQVLLHSPPDRPFGWTSRLIRSIDNTAFGLDLPRDGLIHPFFTCSATTSNWRFLSFTASSQS</sequence>
<accession>A0A1Y2FM37</accession>
<evidence type="ECO:0000313" key="2">
    <source>
        <dbReference type="Proteomes" id="UP000193685"/>
    </source>
</evidence>
<evidence type="ECO:0000313" key="1">
    <source>
        <dbReference type="EMBL" id="ORY84989.1"/>
    </source>
</evidence>
<dbReference type="EMBL" id="MCFI01000005">
    <property type="protein sequence ID" value="ORY84989.1"/>
    <property type="molecule type" value="Genomic_DNA"/>
</dbReference>
<protein>
    <submittedName>
        <fullName evidence="1">Uncharacterized protein</fullName>
    </submittedName>
</protein>
<organism evidence="1 2">
    <name type="scientific">Protomyces lactucae-debilis</name>
    <dbReference type="NCBI Taxonomy" id="2754530"/>
    <lineage>
        <taxon>Eukaryota</taxon>
        <taxon>Fungi</taxon>
        <taxon>Dikarya</taxon>
        <taxon>Ascomycota</taxon>
        <taxon>Taphrinomycotina</taxon>
        <taxon>Taphrinomycetes</taxon>
        <taxon>Taphrinales</taxon>
        <taxon>Protomycetaceae</taxon>
        <taxon>Protomyces</taxon>
    </lineage>
</organism>
<name>A0A1Y2FM37_PROLT</name>
<reference evidence="1 2" key="1">
    <citation type="submission" date="2016-07" db="EMBL/GenBank/DDBJ databases">
        <title>Pervasive Adenine N6-methylation of Active Genes in Fungi.</title>
        <authorList>
            <consortium name="DOE Joint Genome Institute"/>
            <person name="Mondo S.J."/>
            <person name="Dannebaum R.O."/>
            <person name="Kuo R.C."/>
            <person name="Labutti K."/>
            <person name="Haridas S."/>
            <person name="Kuo A."/>
            <person name="Salamov A."/>
            <person name="Ahrendt S.R."/>
            <person name="Lipzen A."/>
            <person name="Sullivan W."/>
            <person name="Andreopoulos W.B."/>
            <person name="Clum A."/>
            <person name="Lindquist E."/>
            <person name="Daum C."/>
            <person name="Ramamoorthy G.K."/>
            <person name="Gryganskyi A."/>
            <person name="Culley D."/>
            <person name="Magnuson J.K."/>
            <person name="James T.Y."/>
            <person name="O'Malley M.A."/>
            <person name="Stajich J.E."/>
            <person name="Spatafora J.W."/>
            <person name="Visel A."/>
            <person name="Grigoriev I.V."/>
        </authorList>
    </citation>
    <scope>NUCLEOTIDE SEQUENCE [LARGE SCALE GENOMIC DNA]</scope>
    <source>
        <strain evidence="1 2">12-1054</strain>
    </source>
</reference>
<gene>
    <name evidence="1" type="ORF">BCR37DRAFT_391696</name>
</gene>
<keyword evidence="2" id="KW-1185">Reference proteome</keyword>
<comment type="caution">
    <text evidence="1">The sequence shown here is derived from an EMBL/GenBank/DDBJ whole genome shotgun (WGS) entry which is preliminary data.</text>
</comment>